<keyword evidence="2" id="KW-0276">Fatty acid metabolism</keyword>
<keyword evidence="4" id="KW-0560">Oxidoreductase</keyword>
<evidence type="ECO:0000256" key="4">
    <source>
        <dbReference type="ARBA" id="ARBA00023002"/>
    </source>
</evidence>
<dbReference type="SUPFAM" id="SSF51735">
    <property type="entry name" value="NAD(P)-binding Rossmann-fold domains"/>
    <property type="match status" value="1"/>
</dbReference>
<comment type="caution">
    <text evidence="11">The sequence shown here is derived from an EMBL/GenBank/DDBJ whole genome shotgun (WGS) entry which is preliminary data.</text>
</comment>
<dbReference type="PANTHER" id="PTHR48075">
    <property type="entry name" value="3-HYDROXYACYL-COA DEHYDROGENASE FAMILY PROTEIN"/>
    <property type="match status" value="1"/>
</dbReference>
<dbReference type="InterPro" id="IPR006176">
    <property type="entry name" value="3-OHacyl-CoA_DH_NAD-bd"/>
</dbReference>
<name>A0A498BT14_9GAMM</name>
<feature type="region of interest" description="Disordered" evidence="8">
    <location>
        <begin position="1"/>
        <end position="31"/>
    </location>
</feature>
<comment type="pathway">
    <text evidence="1">Lipid metabolism; fatty acid beta-oxidation.</text>
</comment>
<dbReference type="InterPro" id="IPR036291">
    <property type="entry name" value="NAD(P)-bd_dom_sf"/>
</dbReference>
<dbReference type="Pfam" id="PF00378">
    <property type="entry name" value="ECH_1"/>
    <property type="match status" value="1"/>
</dbReference>
<evidence type="ECO:0000256" key="1">
    <source>
        <dbReference type="ARBA" id="ARBA00005005"/>
    </source>
</evidence>
<organism evidence="11 12">
    <name type="scientific">Alkalispirillum mobile</name>
    <dbReference type="NCBI Taxonomy" id="85925"/>
    <lineage>
        <taxon>Bacteria</taxon>
        <taxon>Pseudomonadati</taxon>
        <taxon>Pseudomonadota</taxon>
        <taxon>Gammaproteobacteria</taxon>
        <taxon>Chromatiales</taxon>
        <taxon>Ectothiorhodospiraceae</taxon>
        <taxon>Alkalispirillum</taxon>
    </lineage>
</organism>
<dbReference type="InterPro" id="IPR001753">
    <property type="entry name" value="Enoyl-CoA_hydra/iso"/>
</dbReference>
<dbReference type="Pfam" id="PF02737">
    <property type="entry name" value="3HCDH_N"/>
    <property type="match status" value="1"/>
</dbReference>
<dbReference type="InterPro" id="IPR008927">
    <property type="entry name" value="6-PGluconate_DH-like_C_sf"/>
</dbReference>
<keyword evidence="12" id="KW-1185">Reference proteome</keyword>
<dbReference type="SUPFAM" id="SSF52096">
    <property type="entry name" value="ClpP/crotonase"/>
    <property type="match status" value="1"/>
</dbReference>
<sequence>MPGTPARPVPPANPGSDAAVRPTTTPMEEKMSSVLKTRMAPGGDAGVAQRPRQIRRAAVLGAGVMGAQIAAHLVNAGVEAVLFELPAEGGDPDAHARKAIQGLRKAQPTPLAEPAVAERIVPANYETGLDQLADCDFVIEAIAERLDLKRDLFARIAPHLPEGVLLASNTSGLSINALAEVLPDAVRERFCGVHFFNPPRYMPLVELIPSRATRSEVLDDLESFLVGTLGKGVLRAEDTPNFVANRIGVFSIAATLHHAERLGIPADVVDALTGPAIGRPKSATFRTADVVGLDTLQHVVTGSAKLLEADPWQAYIRLPDWLDGLVAQGALGQKTRRGVYRKEGKAIQVFDPERGDYRPARQQADEALQAILAERDPAKKLAALHDSDHPQAQFLWAIQRDVFHYAAYWLGDIADNARDLDLAMRWGFGWKLGPFETWQAAGWRRVADWIRADIDAGRALVDAPLPEWVAQVDGVHRPEASWSARGHNWQPRSDLPVYQRQYFPDRVLGEAEQETGVTTFETDAVRLWHLQADVGILSFRSPQHAIGDDVLAGVLEAVAKAEGRYRALVLWQSKAPFSVGANLKQVVGALEWGDYDALADMVARFQQATECLRQARIPVVGAVRGMALGGGCEFVMHCDHVVAALESYMGLVEAGVGLIPAGGGCKELARRASALTPDGDVFPFIRNYFETIAMGKVAGSAVEARRLGLLRPSDTVVLNPHEILHVAHAHARALAEAGYRPPLETPVRVAGKAGLANLKAQLVNMHAGGFISDHDYAVAERAAAALCGGEVEAGSTVPEAWLLKLEREPFVELLRTDKTRERIVHMLKTGKPLRN</sequence>
<dbReference type="InterPro" id="IPR006108">
    <property type="entry name" value="3HC_DH_C"/>
</dbReference>
<dbReference type="SUPFAM" id="SSF48179">
    <property type="entry name" value="6-phosphogluconate dehydrogenase C-terminal domain-like"/>
    <property type="match status" value="2"/>
</dbReference>
<evidence type="ECO:0000256" key="5">
    <source>
        <dbReference type="ARBA" id="ARBA00023027"/>
    </source>
</evidence>
<gene>
    <name evidence="11" type="ORF">DFR31_2522</name>
</gene>
<dbReference type="UniPathway" id="UPA00659"/>
<reference evidence="11 12" key="1">
    <citation type="submission" date="2018-10" db="EMBL/GenBank/DDBJ databases">
        <title>Genomic Encyclopedia of Type Strains, Phase IV (KMG-IV): sequencing the most valuable type-strain genomes for metagenomic binning, comparative biology and taxonomic classification.</title>
        <authorList>
            <person name="Goeker M."/>
        </authorList>
    </citation>
    <scope>NUCLEOTIDE SEQUENCE [LARGE SCALE GENOMIC DNA]</scope>
    <source>
        <strain evidence="11 12">DSM 12769</strain>
    </source>
</reference>
<feature type="domain" description="3-hydroxyacyl-CoA dehydrogenase NAD binding" evidence="10">
    <location>
        <begin position="57"/>
        <end position="238"/>
    </location>
</feature>
<evidence type="ECO:0000256" key="7">
    <source>
        <dbReference type="ARBA" id="ARBA00049556"/>
    </source>
</evidence>
<evidence type="ECO:0000313" key="12">
    <source>
        <dbReference type="Proteomes" id="UP000275461"/>
    </source>
</evidence>
<dbReference type="EMBL" id="RCDA01000005">
    <property type="protein sequence ID" value="RLK46815.1"/>
    <property type="molecule type" value="Genomic_DNA"/>
</dbReference>
<evidence type="ECO:0000256" key="8">
    <source>
        <dbReference type="SAM" id="MobiDB-lite"/>
    </source>
</evidence>
<comment type="catalytic activity">
    <reaction evidence="7">
        <text>a (3S)-3-hydroxyacyl-CoA + NAD(+) = a 3-oxoacyl-CoA + NADH + H(+)</text>
        <dbReference type="Rhea" id="RHEA:22432"/>
        <dbReference type="ChEBI" id="CHEBI:15378"/>
        <dbReference type="ChEBI" id="CHEBI:57318"/>
        <dbReference type="ChEBI" id="CHEBI:57540"/>
        <dbReference type="ChEBI" id="CHEBI:57945"/>
        <dbReference type="ChEBI" id="CHEBI:90726"/>
        <dbReference type="EC" id="1.1.1.35"/>
    </reaction>
</comment>
<dbReference type="GO" id="GO:0070403">
    <property type="term" value="F:NAD+ binding"/>
    <property type="evidence" value="ECO:0007669"/>
    <property type="project" value="InterPro"/>
</dbReference>
<dbReference type="PANTHER" id="PTHR48075:SF7">
    <property type="entry name" value="3-HYDROXYACYL-COA DEHYDROGENASE-RELATED"/>
    <property type="match status" value="1"/>
</dbReference>
<dbReference type="Gene3D" id="3.90.226.10">
    <property type="entry name" value="2-enoyl-CoA Hydratase, Chain A, domain 1"/>
    <property type="match status" value="1"/>
</dbReference>
<evidence type="ECO:0000256" key="2">
    <source>
        <dbReference type="ARBA" id="ARBA00022832"/>
    </source>
</evidence>
<proteinExistence type="predicted"/>
<dbReference type="GO" id="GO:0006635">
    <property type="term" value="P:fatty acid beta-oxidation"/>
    <property type="evidence" value="ECO:0007669"/>
    <property type="project" value="UniProtKB-UniPathway"/>
</dbReference>
<dbReference type="Gene3D" id="1.10.1040.50">
    <property type="match status" value="1"/>
</dbReference>
<keyword evidence="5" id="KW-0520">NAD</keyword>
<keyword evidence="6" id="KW-0443">Lipid metabolism</keyword>
<evidence type="ECO:0000259" key="9">
    <source>
        <dbReference type="Pfam" id="PF00725"/>
    </source>
</evidence>
<evidence type="ECO:0000256" key="3">
    <source>
        <dbReference type="ARBA" id="ARBA00022963"/>
    </source>
</evidence>
<keyword evidence="3" id="KW-0442">Lipid degradation</keyword>
<evidence type="ECO:0000259" key="10">
    <source>
        <dbReference type="Pfam" id="PF02737"/>
    </source>
</evidence>
<dbReference type="InterPro" id="IPR029045">
    <property type="entry name" value="ClpP/crotonase-like_dom_sf"/>
</dbReference>
<dbReference type="Proteomes" id="UP000275461">
    <property type="component" value="Unassembled WGS sequence"/>
</dbReference>
<feature type="compositionally biased region" description="Pro residues" evidence="8">
    <location>
        <begin position="1"/>
        <end position="13"/>
    </location>
</feature>
<dbReference type="AlphaFoldDB" id="A0A498BT14"/>
<feature type="domain" description="3-hydroxyacyl-CoA dehydrogenase C-terminal" evidence="9">
    <location>
        <begin position="242"/>
        <end position="341"/>
    </location>
</feature>
<evidence type="ECO:0000256" key="6">
    <source>
        <dbReference type="ARBA" id="ARBA00023098"/>
    </source>
</evidence>
<evidence type="ECO:0000313" key="11">
    <source>
        <dbReference type="EMBL" id="RLK46815.1"/>
    </source>
</evidence>
<protein>
    <submittedName>
        <fullName evidence="11">3-hydroxyacyl-CoA dehydrogenase</fullName>
    </submittedName>
</protein>
<dbReference type="Gene3D" id="3.40.50.720">
    <property type="entry name" value="NAD(P)-binding Rossmann-like Domain"/>
    <property type="match status" value="1"/>
</dbReference>
<dbReference type="GO" id="GO:0003857">
    <property type="term" value="F:(3S)-3-hydroxyacyl-CoA dehydrogenase (NAD+) activity"/>
    <property type="evidence" value="ECO:0007669"/>
    <property type="project" value="UniProtKB-EC"/>
</dbReference>
<accession>A0A498BT14</accession>
<dbReference type="CDD" id="cd06558">
    <property type="entry name" value="crotonase-like"/>
    <property type="match status" value="1"/>
</dbReference>
<dbReference type="Pfam" id="PF00725">
    <property type="entry name" value="3HCDH"/>
    <property type="match status" value="1"/>
</dbReference>